<feature type="compositionally biased region" description="Polar residues" evidence="3">
    <location>
        <begin position="97"/>
        <end position="115"/>
    </location>
</feature>
<dbReference type="GO" id="GO:0016787">
    <property type="term" value="F:hydrolase activity"/>
    <property type="evidence" value="ECO:0007669"/>
    <property type="project" value="UniProtKB-KW"/>
</dbReference>
<dbReference type="GO" id="GO:0003723">
    <property type="term" value="F:RNA binding"/>
    <property type="evidence" value="ECO:0007669"/>
    <property type="project" value="InterPro"/>
</dbReference>
<feature type="compositionally biased region" description="Basic and acidic residues" evidence="3">
    <location>
        <begin position="70"/>
        <end position="87"/>
    </location>
</feature>
<gene>
    <name evidence="5" type="ORF">CPB83DRAFT_860929</name>
</gene>
<feature type="signal peptide" evidence="4">
    <location>
        <begin position="1"/>
        <end position="18"/>
    </location>
</feature>
<feature type="region of interest" description="Disordered" evidence="3">
    <location>
        <begin position="177"/>
        <end position="207"/>
    </location>
</feature>
<evidence type="ECO:0008006" key="7">
    <source>
        <dbReference type="Google" id="ProtNLM"/>
    </source>
</evidence>
<dbReference type="Proteomes" id="UP000807306">
    <property type="component" value="Unassembled WGS sequence"/>
</dbReference>
<dbReference type="Gene3D" id="3.10.450.30">
    <property type="entry name" value="Microbial ribonucleases"/>
    <property type="match status" value="1"/>
</dbReference>
<evidence type="ECO:0000256" key="2">
    <source>
        <dbReference type="ARBA" id="ARBA00022801"/>
    </source>
</evidence>
<dbReference type="InterPro" id="IPR016191">
    <property type="entry name" value="Ribonuclease/ribotoxin"/>
</dbReference>
<sequence>MRFNILVTVSILFTCALGAVIPANTLSSRDLEARDGFENDAADILIREPKNKPVKYHVKAGGGNPSQTYSRKEVRTAVSAARKEHSRQQSMKAVGTWSKSQQKKTPLQPFSNNNHHTPKKHGPSPNHKVSLPHMKGPGYEYPLPNKNPHAKPGSKGPARVLLQEHKGKLKFKGVVAHDQSRAHGSKGAHDHFKVKPSFNKGKKGKKH</sequence>
<dbReference type="AlphaFoldDB" id="A0A9P6JKT6"/>
<protein>
    <recommendedName>
        <fullName evidence="7">Secreted protein</fullName>
    </recommendedName>
</protein>
<keyword evidence="4" id="KW-0732">Signal</keyword>
<reference evidence="5" key="1">
    <citation type="submission" date="2020-11" db="EMBL/GenBank/DDBJ databases">
        <authorList>
            <consortium name="DOE Joint Genome Institute"/>
            <person name="Ahrendt S."/>
            <person name="Riley R."/>
            <person name="Andreopoulos W."/>
            <person name="Labutti K."/>
            <person name="Pangilinan J."/>
            <person name="Ruiz-Duenas F.J."/>
            <person name="Barrasa J.M."/>
            <person name="Sanchez-Garcia M."/>
            <person name="Camarero S."/>
            <person name="Miyauchi S."/>
            <person name="Serrano A."/>
            <person name="Linde D."/>
            <person name="Babiker R."/>
            <person name="Drula E."/>
            <person name="Ayuso-Fernandez I."/>
            <person name="Pacheco R."/>
            <person name="Padilla G."/>
            <person name="Ferreira P."/>
            <person name="Barriuso J."/>
            <person name="Kellner H."/>
            <person name="Castanera R."/>
            <person name="Alfaro M."/>
            <person name="Ramirez L."/>
            <person name="Pisabarro A.G."/>
            <person name="Kuo A."/>
            <person name="Tritt A."/>
            <person name="Lipzen A."/>
            <person name="He G."/>
            <person name="Yan M."/>
            <person name="Ng V."/>
            <person name="Cullen D."/>
            <person name="Martin F."/>
            <person name="Rosso M.-N."/>
            <person name="Henrissat B."/>
            <person name="Hibbett D."/>
            <person name="Martinez A.T."/>
            <person name="Grigoriev I.V."/>
        </authorList>
    </citation>
    <scope>NUCLEOTIDE SEQUENCE</scope>
    <source>
        <strain evidence="5">CBS 506.95</strain>
    </source>
</reference>
<organism evidence="5 6">
    <name type="scientific">Crepidotus variabilis</name>
    <dbReference type="NCBI Taxonomy" id="179855"/>
    <lineage>
        <taxon>Eukaryota</taxon>
        <taxon>Fungi</taxon>
        <taxon>Dikarya</taxon>
        <taxon>Basidiomycota</taxon>
        <taxon>Agaricomycotina</taxon>
        <taxon>Agaricomycetes</taxon>
        <taxon>Agaricomycetidae</taxon>
        <taxon>Agaricales</taxon>
        <taxon>Agaricineae</taxon>
        <taxon>Crepidotaceae</taxon>
        <taxon>Crepidotus</taxon>
    </lineage>
</organism>
<keyword evidence="6" id="KW-1185">Reference proteome</keyword>
<keyword evidence="2" id="KW-0378">Hydrolase</keyword>
<dbReference type="EMBL" id="MU157896">
    <property type="protein sequence ID" value="KAF9524582.1"/>
    <property type="molecule type" value="Genomic_DNA"/>
</dbReference>
<accession>A0A9P6JKT6</accession>
<evidence type="ECO:0000256" key="1">
    <source>
        <dbReference type="ARBA" id="ARBA00022722"/>
    </source>
</evidence>
<evidence type="ECO:0000313" key="6">
    <source>
        <dbReference type="Proteomes" id="UP000807306"/>
    </source>
</evidence>
<evidence type="ECO:0000313" key="5">
    <source>
        <dbReference type="EMBL" id="KAF9524582.1"/>
    </source>
</evidence>
<proteinExistence type="predicted"/>
<comment type="caution">
    <text evidence="5">The sequence shown here is derived from an EMBL/GenBank/DDBJ whole genome shotgun (WGS) entry which is preliminary data.</text>
</comment>
<feature type="region of interest" description="Disordered" evidence="3">
    <location>
        <begin position="60"/>
        <end position="130"/>
    </location>
</feature>
<evidence type="ECO:0000256" key="3">
    <source>
        <dbReference type="SAM" id="MobiDB-lite"/>
    </source>
</evidence>
<dbReference type="SUPFAM" id="SSF53933">
    <property type="entry name" value="Microbial ribonucleases"/>
    <property type="match status" value="1"/>
</dbReference>
<name>A0A9P6JKT6_9AGAR</name>
<dbReference type="GO" id="GO:0004540">
    <property type="term" value="F:RNA nuclease activity"/>
    <property type="evidence" value="ECO:0007669"/>
    <property type="project" value="InterPro"/>
</dbReference>
<dbReference type="OrthoDB" id="2963718at2759"/>
<evidence type="ECO:0000256" key="4">
    <source>
        <dbReference type="SAM" id="SignalP"/>
    </source>
</evidence>
<feature type="chain" id="PRO_5040378356" description="Secreted protein" evidence="4">
    <location>
        <begin position="19"/>
        <end position="207"/>
    </location>
</feature>
<keyword evidence="1" id="KW-0540">Nuclease</keyword>